<protein>
    <submittedName>
        <fullName evidence="2">Uncharacterized protein</fullName>
    </submittedName>
</protein>
<name>A0A9Q0S0Y2_9DIPT</name>
<comment type="caution">
    <text evidence="2">The sequence shown here is derived from an EMBL/GenBank/DDBJ whole genome shotgun (WGS) entry which is preliminary data.</text>
</comment>
<keyword evidence="3" id="KW-1185">Reference proteome</keyword>
<gene>
    <name evidence="2" type="ORF">Bhyg_12092</name>
</gene>
<dbReference type="EMBL" id="WJQU01000003">
    <property type="protein sequence ID" value="KAJ6639348.1"/>
    <property type="molecule type" value="Genomic_DNA"/>
</dbReference>
<feature type="compositionally biased region" description="Basic and acidic residues" evidence="1">
    <location>
        <begin position="57"/>
        <end position="97"/>
    </location>
</feature>
<dbReference type="AlphaFoldDB" id="A0A9Q0S0Y2"/>
<dbReference type="Proteomes" id="UP001151699">
    <property type="component" value="Chromosome X"/>
</dbReference>
<feature type="region of interest" description="Disordered" evidence="1">
    <location>
        <begin position="43"/>
        <end position="103"/>
    </location>
</feature>
<organism evidence="2 3">
    <name type="scientific">Pseudolycoriella hygida</name>
    <dbReference type="NCBI Taxonomy" id="35572"/>
    <lineage>
        <taxon>Eukaryota</taxon>
        <taxon>Metazoa</taxon>
        <taxon>Ecdysozoa</taxon>
        <taxon>Arthropoda</taxon>
        <taxon>Hexapoda</taxon>
        <taxon>Insecta</taxon>
        <taxon>Pterygota</taxon>
        <taxon>Neoptera</taxon>
        <taxon>Endopterygota</taxon>
        <taxon>Diptera</taxon>
        <taxon>Nematocera</taxon>
        <taxon>Sciaroidea</taxon>
        <taxon>Sciaridae</taxon>
        <taxon>Pseudolycoriella</taxon>
    </lineage>
</organism>
<evidence type="ECO:0000313" key="2">
    <source>
        <dbReference type="EMBL" id="KAJ6639348.1"/>
    </source>
</evidence>
<evidence type="ECO:0000256" key="1">
    <source>
        <dbReference type="SAM" id="MobiDB-lite"/>
    </source>
</evidence>
<feature type="compositionally biased region" description="Low complexity" evidence="1">
    <location>
        <begin position="43"/>
        <end position="52"/>
    </location>
</feature>
<sequence length="150" mass="17273">MDERILSMFGTNQIDGHQELGEGGFAYKKTLRNSAGLMNLNTTEENVETSENGQVDLESRHNNTDRITEQSDQNIDHADNPTDQSEIRRQNHSENESGRTQNRIRYRNCFLSKTSSEVWEEPNEVKLAVSEKRMVCCRRWDPTGLRRAGN</sequence>
<proteinExistence type="predicted"/>
<evidence type="ECO:0000313" key="3">
    <source>
        <dbReference type="Proteomes" id="UP001151699"/>
    </source>
</evidence>
<accession>A0A9Q0S0Y2</accession>
<reference evidence="2" key="1">
    <citation type="submission" date="2022-07" db="EMBL/GenBank/DDBJ databases">
        <authorList>
            <person name="Trinca V."/>
            <person name="Uliana J.V.C."/>
            <person name="Torres T.T."/>
            <person name="Ward R.J."/>
            <person name="Monesi N."/>
        </authorList>
    </citation>
    <scope>NUCLEOTIDE SEQUENCE</scope>
    <source>
        <strain evidence="2">HSMRA1968</strain>
        <tissue evidence="2">Whole embryos</tissue>
    </source>
</reference>